<sequence>MDMNMIACCRYAIPPVRAATLAWRALASGIAILSLSYRPGAWQVSGGTRARTFRTLPPFHSFHMKKLKLAAASPSPKPVAEAGSEAIFWRSFLVQRRPKPTSHVGSG</sequence>
<name>A0A8T0X0E2_PANVG</name>
<evidence type="ECO:0000313" key="2">
    <source>
        <dbReference type="Proteomes" id="UP000823388"/>
    </source>
</evidence>
<organism evidence="1 2">
    <name type="scientific">Panicum virgatum</name>
    <name type="common">Blackwell switchgrass</name>
    <dbReference type="NCBI Taxonomy" id="38727"/>
    <lineage>
        <taxon>Eukaryota</taxon>
        <taxon>Viridiplantae</taxon>
        <taxon>Streptophyta</taxon>
        <taxon>Embryophyta</taxon>
        <taxon>Tracheophyta</taxon>
        <taxon>Spermatophyta</taxon>
        <taxon>Magnoliopsida</taxon>
        <taxon>Liliopsida</taxon>
        <taxon>Poales</taxon>
        <taxon>Poaceae</taxon>
        <taxon>PACMAD clade</taxon>
        <taxon>Panicoideae</taxon>
        <taxon>Panicodae</taxon>
        <taxon>Paniceae</taxon>
        <taxon>Panicinae</taxon>
        <taxon>Panicum</taxon>
        <taxon>Panicum sect. Hiantes</taxon>
    </lineage>
</organism>
<protein>
    <submittedName>
        <fullName evidence="1">Uncharacterized protein</fullName>
    </submittedName>
</protein>
<evidence type="ECO:0000313" key="1">
    <source>
        <dbReference type="EMBL" id="KAG2652157.1"/>
    </source>
</evidence>
<comment type="caution">
    <text evidence="1">The sequence shown here is derived from an EMBL/GenBank/DDBJ whole genome shotgun (WGS) entry which is preliminary data.</text>
</comment>
<reference evidence="1" key="1">
    <citation type="submission" date="2020-05" db="EMBL/GenBank/DDBJ databases">
        <title>WGS assembly of Panicum virgatum.</title>
        <authorList>
            <person name="Lovell J.T."/>
            <person name="Jenkins J."/>
            <person name="Shu S."/>
            <person name="Juenger T.E."/>
            <person name="Schmutz J."/>
        </authorList>
    </citation>
    <scope>NUCLEOTIDE SEQUENCE</scope>
    <source>
        <strain evidence="1">AP13</strain>
    </source>
</reference>
<proteinExistence type="predicted"/>
<dbReference type="AlphaFoldDB" id="A0A8T0X0E2"/>
<gene>
    <name evidence="1" type="ORF">PVAP13_1NG335157</name>
</gene>
<keyword evidence="2" id="KW-1185">Reference proteome</keyword>
<dbReference type="EMBL" id="CM029038">
    <property type="protein sequence ID" value="KAG2652157.1"/>
    <property type="molecule type" value="Genomic_DNA"/>
</dbReference>
<accession>A0A8T0X0E2</accession>
<dbReference type="Proteomes" id="UP000823388">
    <property type="component" value="Chromosome 1N"/>
</dbReference>